<dbReference type="OrthoDB" id="2679825at2759"/>
<gene>
    <name evidence="1" type="ORF">FALBO_5264</name>
</gene>
<dbReference type="AlphaFoldDB" id="A0A8H4P9Z6"/>
<accession>A0A8H4P9Z6</accession>
<dbReference type="EMBL" id="JAADYS010000686">
    <property type="protein sequence ID" value="KAF4467864.1"/>
    <property type="molecule type" value="Genomic_DNA"/>
</dbReference>
<dbReference type="InterPro" id="IPR054208">
    <property type="entry name" value="DUF6914"/>
</dbReference>
<comment type="caution">
    <text evidence="1">The sequence shown here is derived from an EMBL/GenBank/DDBJ whole genome shotgun (WGS) entry which is preliminary data.</text>
</comment>
<protein>
    <submittedName>
        <fullName evidence="1">Uncharacterized protein</fullName>
    </submittedName>
</protein>
<keyword evidence="2" id="KW-1185">Reference proteome</keyword>
<sequence length="254" mass="28626">MPVILAPPSPNGKAPTGRAAFLPQDTGFPAPNSVTITRQWDIDSIWFGAKALSAIRAPNQFRLSFFPPHENISTNQVIQPHDHPAPPNGHPHLMHHEIFNLPIQNRNFQLHRIQPGNEGAEVPGMRYHVKNHPIHKWMYEEIPLSNVRSTNNLLARIVIAKVEDEKRLVEIIRNTPVVQNDPNWRCRTWVAEALSRIAKDGRAVGTAELDWGKIEAVAREYVASKTAAGRYLNAADMALPKPTWDMLQEKEIVP</sequence>
<name>A0A8H4P9Z6_9HYPO</name>
<reference evidence="1 2" key="1">
    <citation type="submission" date="2020-01" db="EMBL/GenBank/DDBJ databases">
        <title>Identification and distribution of gene clusters putatively required for synthesis of sphingolipid metabolism inhibitors in phylogenetically diverse species of the filamentous fungus Fusarium.</title>
        <authorList>
            <person name="Kim H.-S."/>
            <person name="Busman M."/>
            <person name="Brown D.W."/>
            <person name="Divon H."/>
            <person name="Uhlig S."/>
            <person name="Proctor R.H."/>
        </authorList>
    </citation>
    <scope>NUCLEOTIDE SEQUENCE [LARGE SCALE GENOMIC DNA]</scope>
    <source>
        <strain evidence="1 2">NRRL 20459</strain>
    </source>
</reference>
<evidence type="ECO:0000313" key="2">
    <source>
        <dbReference type="Proteomes" id="UP000554235"/>
    </source>
</evidence>
<dbReference type="Pfam" id="PF21858">
    <property type="entry name" value="DUF6914"/>
    <property type="match status" value="1"/>
</dbReference>
<proteinExistence type="predicted"/>
<evidence type="ECO:0000313" key="1">
    <source>
        <dbReference type="EMBL" id="KAF4467864.1"/>
    </source>
</evidence>
<organism evidence="1 2">
    <name type="scientific">Fusarium albosuccineum</name>
    <dbReference type="NCBI Taxonomy" id="1237068"/>
    <lineage>
        <taxon>Eukaryota</taxon>
        <taxon>Fungi</taxon>
        <taxon>Dikarya</taxon>
        <taxon>Ascomycota</taxon>
        <taxon>Pezizomycotina</taxon>
        <taxon>Sordariomycetes</taxon>
        <taxon>Hypocreomycetidae</taxon>
        <taxon>Hypocreales</taxon>
        <taxon>Nectriaceae</taxon>
        <taxon>Fusarium</taxon>
        <taxon>Fusarium decemcellulare species complex</taxon>
    </lineage>
</organism>
<dbReference type="Proteomes" id="UP000554235">
    <property type="component" value="Unassembled WGS sequence"/>
</dbReference>